<evidence type="ECO:0000313" key="2">
    <source>
        <dbReference type="EMBL" id="GGG39782.1"/>
    </source>
</evidence>
<evidence type="ECO:0000256" key="1">
    <source>
        <dbReference type="SAM" id="MobiDB-lite"/>
    </source>
</evidence>
<accession>A0ABQ1WS33</accession>
<dbReference type="EMBL" id="BMGS01000003">
    <property type="protein sequence ID" value="GGG39782.1"/>
    <property type="molecule type" value="Genomic_DNA"/>
</dbReference>
<dbReference type="Proteomes" id="UP000601361">
    <property type="component" value="Unassembled WGS sequence"/>
</dbReference>
<evidence type="ECO:0000313" key="3">
    <source>
        <dbReference type="Proteomes" id="UP000601361"/>
    </source>
</evidence>
<feature type="region of interest" description="Disordered" evidence="1">
    <location>
        <begin position="26"/>
        <end position="46"/>
    </location>
</feature>
<sequence>MKKSTVTLSLAGLVAGVVYLLTKSGRGDADRGKRRKKSFKPGAGKPIEEDEAREFAKAYKHKKEKNTISNYCNKPIIQKILEPKECVGLRIYRVLDARNDNHGYGIVLVGVDLNGDDLLPGKQLVVNYLLAQSYEKCPENCDGNTLIK</sequence>
<organism evidence="2 3">
    <name type="scientific">Hymenobacter glacieicola</name>
    <dbReference type="NCBI Taxonomy" id="1562124"/>
    <lineage>
        <taxon>Bacteria</taxon>
        <taxon>Pseudomonadati</taxon>
        <taxon>Bacteroidota</taxon>
        <taxon>Cytophagia</taxon>
        <taxon>Cytophagales</taxon>
        <taxon>Hymenobacteraceae</taxon>
        <taxon>Hymenobacter</taxon>
    </lineage>
</organism>
<reference evidence="3" key="1">
    <citation type="journal article" date="2019" name="Int. J. Syst. Evol. Microbiol.">
        <title>The Global Catalogue of Microorganisms (GCM) 10K type strain sequencing project: providing services to taxonomists for standard genome sequencing and annotation.</title>
        <authorList>
            <consortium name="The Broad Institute Genomics Platform"/>
            <consortium name="The Broad Institute Genome Sequencing Center for Infectious Disease"/>
            <person name="Wu L."/>
            <person name="Ma J."/>
        </authorList>
    </citation>
    <scope>NUCLEOTIDE SEQUENCE [LARGE SCALE GENOMIC DNA]</scope>
    <source>
        <strain evidence="3">CGMCC 1.12990</strain>
    </source>
</reference>
<dbReference type="RefSeq" id="WP_188557206.1">
    <property type="nucleotide sequence ID" value="NZ_BMGS01000003.1"/>
</dbReference>
<gene>
    <name evidence="2" type="ORF">GCM10011378_15070</name>
</gene>
<comment type="caution">
    <text evidence="2">The sequence shown here is derived from an EMBL/GenBank/DDBJ whole genome shotgun (WGS) entry which is preliminary data.</text>
</comment>
<keyword evidence="3" id="KW-1185">Reference proteome</keyword>
<proteinExistence type="predicted"/>
<name>A0ABQ1WS33_9BACT</name>
<protein>
    <submittedName>
        <fullName evidence="2">Uncharacterized protein</fullName>
    </submittedName>
</protein>